<evidence type="ECO:0000259" key="2">
    <source>
        <dbReference type="Pfam" id="PF18802"/>
    </source>
</evidence>
<dbReference type="AlphaFoldDB" id="A0A2S4WB69"/>
<dbReference type="PANTHER" id="PTHR33096">
    <property type="entry name" value="CXC2 DOMAIN-CONTAINING PROTEIN"/>
    <property type="match status" value="1"/>
</dbReference>
<reference evidence="3 4" key="1">
    <citation type="submission" date="2017-12" db="EMBL/GenBank/DDBJ databases">
        <title>Gene loss provides genomic basis for host adaptation in cereal stripe rust fungi.</title>
        <authorList>
            <person name="Xia C."/>
        </authorList>
    </citation>
    <scope>NUCLEOTIDE SEQUENCE [LARGE SCALE GENOMIC DNA]</scope>
    <source>
        <strain evidence="3 4">93TX-2</strain>
    </source>
</reference>
<gene>
    <name evidence="3" type="ORF">PSHT_05140</name>
</gene>
<reference evidence="4" key="2">
    <citation type="journal article" date="2018" name="BMC Genomics">
        <title>Genomic insights into host adaptation between the wheat stripe rust pathogen (Puccinia striiformis f. sp. tritici) and the barley stripe rust pathogen (Puccinia striiformis f. sp. hordei).</title>
        <authorList>
            <person name="Xia C."/>
            <person name="Wang M."/>
            <person name="Yin C."/>
            <person name="Cornejo O.E."/>
            <person name="Hulbert S.H."/>
            <person name="Chen X."/>
        </authorList>
    </citation>
    <scope>NUCLEOTIDE SEQUENCE [LARGE SCALE GENOMIC DNA]</scope>
    <source>
        <strain evidence="4">93TX-2</strain>
    </source>
</reference>
<accession>A0A2S4WB69</accession>
<organism evidence="3 4">
    <name type="scientific">Puccinia striiformis</name>
    <dbReference type="NCBI Taxonomy" id="27350"/>
    <lineage>
        <taxon>Eukaryota</taxon>
        <taxon>Fungi</taxon>
        <taxon>Dikarya</taxon>
        <taxon>Basidiomycota</taxon>
        <taxon>Pucciniomycotina</taxon>
        <taxon>Pucciniomycetes</taxon>
        <taxon>Pucciniales</taxon>
        <taxon>Pucciniaceae</taxon>
        <taxon>Puccinia</taxon>
    </lineage>
</organism>
<dbReference type="VEuPathDB" id="FungiDB:PSTT_01706"/>
<keyword evidence="4" id="KW-1185">Reference proteome</keyword>
<dbReference type="InterPro" id="IPR041320">
    <property type="entry name" value="CxC1"/>
</dbReference>
<reference evidence="4" key="3">
    <citation type="journal article" date="2018" name="Mol. Plant Microbe Interact.">
        <title>Genome sequence resources for the wheat stripe rust pathogen (Puccinia striiformis f. sp. tritici) and the barley stripe rust pathogen (Puccinia striiformis f. sp. hordei).</title>
        <authorList>
            <person name="Xia C."/>
            <person name="Wang M."/>
            <person name="Yin C."/>
            <person name="Cornejo O.E."/>
            <person name="Hulbert S.H."/>
            <person name="Chen X."/>
        </authorList>
    </citation>
    <scope>NUCLEOTIDE SEQUENCE [LARGE SCALE GENOMIC DNA]</scope>
    <source>
        <strain evidence="4">93TX-2</strain>
    </source>
</reference>
<name>A0A2S4WB69_9BASI</name>
<evidence type="ECO:0000313" key="4">
    <source>
        <dbReference type="Proteomes" id="UP000238274"/>
    </source>
</evidence>
<dbReference type="OrthoDB" id="2506814at2759"/>
<dbReference type="PANTHER" id="PTHR33096:SF1">
    <property type="entry name" value="CXC1-LIKE CYSTEINE CLUSTER ASSOCIATED WITH KDZ TRANSPOSASES DOMAIN-CONTAINING PROTEIN"/>
    <property type="match status" value="1"/>
</dbReference>
<evidence type="ECO:0000256" key="1">
    <source>
        <dbReference type="SAM" id="MobiDB-lite"/>
    </source>
</evidence>
<dbReference type="EMBL" id="PKSM01000056">
    <property type="protein sequence ID" value="POW19015.1"/>
    <property type="molecule type" value="Genomic_DNA"/>
</dbReference>
<feature type="domain" description="CxC1-like cysteine cluster associated with KDZ transposases" evidence="2">
    <location>
        <begin position="1"/>
        <end position="63"/>
    </location>
</feature>
<sequence>MTFCGCIPNPIRLIYYGYVTALPLLPRTAFFIPTLQLYQSLWYESSEPYTSFVSGMMAHQDTRDREKLKACGGRDNSRELRLPFSQALNIFSRIHVLQSEILDKTLGLTTQDQWASICPLCFGPMCADERGSNEEQDTHLSMDGNFQQRHH</sequence>
<dbReference type="Pfam" id="PF18802">
    <property type="entry name" value="CxC1"/>
    <property type="match status" value="1"/>
</dbReference>
<comment type="caution">
    <text evidence="3">The sequence shown here is derived from an EMBL/GenBank/DDBJ whole genome shotgun (WGS) entry which is preliminary data.</text>
</comment>
<dbReference type="Proteomes" id="UP000238274">
    <property type="component" value="Unassembled WGS sequence"/>
</dbReference>
<proteinExistence type="predicted"/>
<dbReference type="VEuPathDB" id="FungiDB:PSHT_05140"/>
<feature type="region of interest" description="Disordered" evidence="1">
    <location>
        <begin position="132"/>
        <end position="151"/>
    </location>
</feature>
<evidence type="ECO:0000313" key="3">
    <source>
        <dbReference type="EMBL" id="POW19015.1"/>
    </source>
</evidence>
<protein>
    <recommendedName>
        <fullName evidence="2">CxC1-like cysteine cluster associated with KDZ transposases domain-containing protein</fullName>
    </recommendedName>
</protein>